<evidence type="ECO:0000256" key="1">
    <source>
        <dbReference type="SAM" id="MobiDB-lite"/>
    </source>
</evidence>
<evidence type="ECO:0000313" key="2">
    <source>
        <dbReference type="EMBL" id="KAJ0978176.1"/>
    </source>
</evidence>
<feature type="compositionally biased region" description="Pro residues" evidence="1">
    <location>
        <begin position="7"/>
        <end position="22"/>
    </location>
</feature>
<gene>
    <name evidence="2" type="ORF">J5N97_013650</name>
</gene>
<proteinExistence type="predicted"/>
<comment type="caution">
    <text evidence="2">The sequence shown here is derived from an EMBL/GenBank/DDBJ whole genome shotgun (WGS) entry which is preliminary data.</text>
</comment>
<dbReference type="EMBL" id="JAGGNH010000003">
    <property type="protein sequence ID" value="KAJ0978176.1"/>
    <property type="molecule type" value="Genomic_DNA"/>
</dbReference>
<reference evidence="2" key="1">
    <citation type="submission" date="2021-03" db="EMBL/GenBank/DDBJ databases">
        <authorList>
            <person name="Li Z."/>
            <person name="Yang C."/>
        </authorList>
    </citation>
    <scope>NUCLEOTIDE SEQUENCE</scope>
    <source>
        <strain evidence="2">Dzin_1.0</strain>
        <tissue evidence="2">Leaf</tissue>
    </source>
</reference>
<protein>
    <submittedName>
        <fullName evidence="2">Uncharacterized protein</fullName>
    </submittedName>
</protein>
<accession>A0A9D5CR75</accession>
<evidence type="ECO:0000313" key="3">
    <source>
        <dbReference type="Proteomes" id="UP001085076"/>
    </source>
</evidence>
<name>A0A9D5CR75_9LILI</name>
<reference evidence="2" key="2">
    <citation type="journal article" date="2022" name="Hortic Res">
        <title>The genome of Dioscorea zingiberensis sheds light on the biosynthesis, origin and evolution of the medicinally important diosgenin saponins.</title>
        <authorList>
            <person name="Li Y."/>
            <person name="Tan C."/>
            <person name="Li Z."/>
            <person name="Guo J."/>
            <person name="Li S."/>
            <person name="Chen X."/>
            <person name="Wang C."/>
            <person name="Dai X."/>
            <person name="Yang H."/>
            <person name="Song W."/>
            <person name="Hou L."/>
            <person name="Xu J."/>
            <person name="Tong Z."/>
            <person name="Xu A."/>
            <person name="Yuan X."/>
            <person name="Wang W."/>
            <person name="Yang Q."/>
            <person name="Chen L."/>
            <person name="Sun Z."/>
            <person name="Wang K."/>
            <person name="Pan B."/>
            <person name="Chen J."/>
            <person name="Bao Y."/>
            <person name="Liu F."/>
            <person name="Qi X."/>
            <person name="Gang D.R."/>
            <person name="Wen J."/>
            <person name="Li J."/>
        </authorList>
    </citation>
    <scope>NUCLEOTIDE SEQUENCE</scope>
    <source>
        <strain evidence="2">Dzin_1.0</strain>
    </source>
</reference>
<dbReference type="Proteomes" id="UP001085076">
    <property type="component" value="Miscellaneous, Linkage group lg03"/>
</dbReference>
<dbReference type="AlphaFoldDB" id="A0A9D5CR75"/>
<organism evidence="2 3">
    <name type="scientific">Dioscorea zingiberensis</name>
    <dbReference type="NCBI Taxonomy" id="325984"/>
    <lineage>
        <taxon>Eukaryota</taxon>
        <taxon>Viridiplantae</taxon>
        <taxon>Streptophyta</taxon>
        <taxon>Embryophyta</taxon>
        <taxon>Tracheophyta</taxon>
        <taxon>Spermatophyta</taxon>
        <taxon>Magnoliopsida</taxon>
        <taxon>Liliopsida</taxon>
        <taxon>Dioscoreales</taxon>
        <taxon>Dioscoreaceae</taxon>
        <taxon>Dioscorea</taxon>
    </lineage>
</organism>
<sequence>MIQLPSRMPPQPPQTQPPPRQQQPPQQHPSVIITIGVQITGEKNPPDPAPRQHSWRYSLQQETARYFYRDDKVAVANAAANAAAATAATASGAASLSDYHHWCSTNRQFSDFRQLNWVLGFWFALKSSFFCISQVFFCSPQITQLLFKDQRNSLDVKLFCKSTGKPSCDFVLDFSNVIFKA</sequence>
<keyword evidence="3" id="KW-1185">Reference proteome</keyword>
<feature type="region of interest" description="Disordered" evidence="1">
    <location>
        <begin position="1"/>
        <end position="29"/>
    </location>
</feature>